<dbReference type="PROSITE" id="PS00737">
    <property type="entry name" value="THIOLASE_2"/>
    <property type="match status" value="1"/>
</dbReference>
<accession>A0ABZ2T557</accession>
<organism evidence="10 11">
    <name type="scientific">Candidatus Enterococcus lemimoniae</name>
    <dbReference type="NCBI Taxonomy" id="1834167"/>
    <lineage>
        <taxon>Bacteria</taxon>
        <taxon>Bacillati</taxon>
        <taxon>Bacillota</taxon>
        <taxon>Bacilli</taxon>
        <taxon>Lactobacillales</taxon>
        <taxon>Enterococcaceae</taxon>
        <taxon>Enterococcus</taxon>
    </lineage>
</organism>
<proteinExistence type="inferred from homology"/>
<evidence type="ECO:0000256" key="2">
    <source>
        <dbReference type="ARBA" id="ARBA00010982"/>
    </source>
</evidence>
<evidence type="ECO:0000256" key="4">
    <source>
        <dbReference type="ARBA" id="ARBA00022679"/>
    </source>
</evidence>
<dbReference type="Pfam" id="PF00368">
    <property type="entry name" value="HMG-CoA_red"/>
    <property type="match status" value="1"/>
</dbReference>
<dbReference type="InterPro" id="IPR004553">
    <property type="entry name" value="HMG_CoA_Rdtase_bac-typ"/>
</dbReference>
<dbReference type="Gene3D" id="3.90.770.10">
    <property type="entry name" value="3-hydroxy-3-methylglutaryl-coenzyme A Reductase, Chain A, domain 2"/>
    <property type="match status" value="2"/>
</dbReference>
<dbReference type="InterPro" id="IPR020616">
    <property type="entry name" value="Thiolase_N"/>
</dbReference>
<dbReference type="NCBIfam" id="TIGR00532">
    <property type="entry name" value="HMG_CoA_R_NAD"/>
    <property type="match status" value="1"/>
</dbReference>
<dbReference type="SUPFAM" id="SSF53901">
    <property type="entry name" value="Thiolase-like"/>
    <property type="match status" value="2"/>
</dbReference>
<dbReference type="EMBL" id="CP147248">
    <property type="protein sequence ID" value="WYJ85993.1"/>
    <property type="molecule type" value="Genomic_DNA"/>
</dbReference>
<dbReference type="PANTHER" id="PTHR18919">
    <property type="entry name" value="ACETYL-COA C-ACYLTRANSFERASE"/>
    <property type="match status" value="1"/>
</dbReference>
<dbReference type="SUPFAM" id="SSF56542">
    <property type="entry name" value="Substrate-binding domain of HMG-CoA reductase"/>
    <property type="match status" value="1"/>
</dbReference>
<evidence type="ECO:0000256" key="5">
    <source>
        <dbReference type="ARBA" id="ARBA00023002"/>
    </source>
</evidence>
<dbReference type="PRINTS" id="PR00071">
    <property type="entry name" value="HMGCOARDTASE"/>
</dbReference>
<dbReference type="InterPro" id="IPR020610">
    <property type="entry name" value="Thiolase_AS"/>
</dbReference>
<dbReference type="CDD" id="cd00644">
    <property type="entry name" value="HMG-CoA_reductase_classII"/>
    <property type="match status" value="1"/>
</dbReference>
<reference evidence="10 11" key="2">
    <citation type="submission" date="2024-03" db="EMBL/GenBank/DDBJ databases">
        <title>The Genome Sequence of Enterococcus sp. DIV0727d.</title>
        <authorList>
            <consortium name="The Broad Institute Genomics Platform"/>
            <consortium name="The Broad Institute Microbial Omics Core"/>
            <consortium name="The Broad Institute Genomic Center for Infectious Diseases"/>
            <person name="Earl A."/>
            <person name="Manson A."/>
            <person name="Gilmore M."/>
            <person name="Schwartman J."/>
            <person name="Shea T."/>
            <person name="Abouelleil A."/>
            <person name="Cao P."/>
            <person name="Chapman S."/>
            <person name="Cusick C."/>
            <person name="Young S."/>
            <person name="Neafsey D."/>
            <person name="Nusbaum C."/>
            <person name="Birren B."/>
        </authorList>
    </citation>
    <scope>NUCLEOTIDE SEQUENCE [LARGE SCALE GENOMIC DNA]</scope>
    <source>
        <strain evidence="10 11">12C11_DIV0727</strain>
    </source>
</reference>
<keyword evidence="11" id="KW-1185">Reference proteome</keyword>
<dbReference type="Proteomes" id="UP000195080">
    <property type="component" value="Chromosome"/>
</dbReference>
<dbReference type="RefSeq" id="WP_086444157.1">
    <property type="nucleotide sequence ID" value="NZ_CP147248.1"/>
</dbReference>
<comment type="similarity">
    <text evidence="1">Belongs to the HMG-CoA reductase family.</text>
</comment>
<dbReference type="InterPro" id="IPR020617">
    <property type="entry name" value="Thiolase_C"/>
</dbReference>
<dbReference type="InterPro" id="IPR009023">
    <property type="entry name" value="HMG_CoA_Rdtase_NAD(P)-bd_sf"/>
</dbReference>
<evidence type="ECO:0000256" key="3">
    <source>
        <dbReference type="ARBA" id="ARBA00012705"/>
    </source>
</evidence>
<dbReference type="CDD" id="cd00751">
    <property type="entry name" value="thiolase"/>
    <property type="match status" value="1"/>
</dbReference>
<keyword evidence="4" id="KW-0808">Transferase</keyword>
<evidence type="ECO:0000256" key="1">
    <source>
        <dbReference type="ARBA" id="ARBA00007661"/>
    </source>
</evidence>
<evidence type="ECO:0000259" key="9">
    <source>
        <dbReference type="Pfam" id="PF02803"/>
    </source>
</evidence>
<dbReference type="PROSITE" id="PS00099">
    <property type="entry name" value="THIOLASE_3"/>
    <property type="match status" value="1"/>
</dbReference>
<dbReference type="Gene3D" id="3.40.47.10">
    <property type="match status" value="2"/>
</dbReference>
<dbReference type="InterPro" id="IPR020613">
    <property type="entry name" value="Thiolase_CS"/>
</dbReference>
<protein>
    <recommendedName>
        <fullName evidence="3">acetyl-CoA C-acetyltransferase</fullName>
        <ecNumber evidence="3">2.3.1.9</ecNumber>
    </recommendedName>
    <alternativeName>
        <fullName evidence="7">Acetoacetyl-CoA thiolase</fullName>
    </alternativeName>
</protein>
<sequence length="813" mass="86890">MKEVVIIDAARTPIGKYKGSLSSVSAVELGKTVVKQIIDRNEINTKDIKQVIFGNVLQAGLGQNPARQIALGAGLSETIPAMTINEVCGSGMKAVILAEQLIQLGKAEVVVAGGVESMTQAPKIKKYLAETNTYDTSTSSMWNDGLKDAFTQEPMGVTAEKVAKQFKISRVVQDEFALKSHLKAAKAQKEGLFAQEILPIRLESGEVIDEDEGISSEITLDHLEKLKPAFEENGTVTAGNSSTINDGAAVLILASKSYAIEQGLPYLATIKDCTEIGIDPSIMGVSPVKAVGQLLENNQLKVSDIDLFEINEAFAATSIAVTNELGLPEDKVNTKGGGIALGHPIGASGARVITTLAHSLKAEGKQYGIASLCVGGGLGLALLIECQTEKDTQRKFYQLSREERLQKLEDGGTIDRESKNELLYEVSLPADIANNLIENQISEISIPLGVAQNFVVNDAEFVIPMATEEPSVIAAASNGARIVKMAGGFRASVSQRLMRGQIVFYDVEDENELRRLIESRESEIFEAARQSYPSIIKRGGGLEKMSIRCLPASQFLSLDLFIDVKDAMGANIVNTILEAVANRLQQALPNEKVLFSILSNYSTESLVTATCEIPFSLLNKGEISGKLVAEKIVQASELAKVDPYRAATHNKGIMNGIDAVVLATGNDTRAIAAACHAYAVKEGQYRGLSCWSMKEETLVGTLTVPLAIATVGGATNVLPKAKIALEILKVDSAILLMEVIAALGLAQNLAALKALVTEGIQKGHMSMQSRSLALTVGAIGDEVGKVTALLENQKPLNQEIARAILKKVRLAEK</sequence>
<name>A0ABZ2T557_9ENTE</name>
<feature type="domain" description="Thiolase N-terminal" evidence="8">
    <location>
        <begin position="4"/>
        <end position="257"/>
    </location>
</feature>
<dbReference type="SUPFAM" id="SSF55035">
    <property type="entry name" value="NAD-binding domain of HMG-CoA reductase"/>
    <property type="match status" value="1"/>
</dbReference>
<keyword evidence="6" id="KW-0012">Acyltransferase</keyword>
<dbReference type="PANTHER" id="PTHR18919:SF107">
    <property type="entry name" value="ACETYL-COA ACETYLTRANSFERASE, CYTOSOLIC"/>
    <property type="match status" value="1"/>
</dbReference>
<dbReference type="Pfam" id="PF02803">
    <property type="entry name" value="Thiolase_C"/>
    <property type="match status" value="1"/>
</dbReference>
<dbReference type="Pfam" id="PF00108">
    <property type="entry name" value="Thiolase_N"/>
    <property type="match status" value="1"/>
</dbReference>
<dbReference type="EC" id="2.3.1.9" evidence="3"/>
<comment type="similarity">
    <text evidence="2">Belongs to the thiolase-like superfamily. Thiolase family.</text>
</comment>
<dbReference type="PROSITE" id="PS50065">
    <property type="entry name" value="HMG_COA_REDUCTASE_4"/>
    <property type="match status" value="1"/>
</dbReference>
<keyword evidence="5" id="KW-0560">Oxidoreductase</keyword>
<feature type="domain" description="Thiolase C-terminal" evidence="9">
    <location>
        <begin position="266"/>
        <end position="385"/>
    </location>
</feature>
<dbReference type="InterPro" id="IPR002155">
    <property type="entry name" value="Thiolase"/>
</dbReference>
<reference evidence="11" key="1">
    <citation type="submission" date="2017-05" db="EMBL/GenBank/DDBJ databases">
        <title>The Genome Sequence of EEnterococcus faecalis 9F2_4866.</title>
        <authorList>
            <consortium name="The Broad Institute Genomics Platform"/>
            <consortium name="The Broad Institute Genomic Center for Infectious Diseases"/>
            <person name="Earl A."/>
            <person name="Manson A."/>
            <person name="Schwartman J."/>
            <person name="Gilmore M."/>
            <person name="Abouelleil A."/>
            <person name="Cao P."/>
            <person name="Chapman S."/>
            <person name="Cusick C."/>
            <person name="Shea T."/>
            <person name="Young S."/>
            <person name="Neafsey D."/>
            <person name="Nusbaum C."/>
            <person name="Birren B."/>
        </authorList>
    </citation>
    <scope>NUCLEOTIDE SEQUENCE [LARGE SCALE GENOMIC DNA]</scope>
    <source>
        <strain evidence="11">12C11_DIV0727</strain>
    </source>
</reference>
<evidence type="ECO:0000259" key="8">
    <source>
        <dbReference type="Pfam" id="PF00108"/>
    </source>
</evidence>
<evidence type="ECO:0000313" key="10">
    <source>
        <dbReference type="EMBL" id="WYJ85993.1"/>
    </source>
</evidence>
<dbReference type="InterPro" id="IPR023074">
    <property type="entry name" value="HMG_CoA_Rdtase_cat_sf"/>
</dbReference>
<gene>
    <name evidence="10" type="ORF">A5866_001071</name>
</gene>
<dbReference type="InterPro" id="IPR009029">
    <property type="entry name" value="HMG_CoA_Rdtase_sub-bd_dom_sf"/>
</dbReference>
<dbReference type="InterPro" id="IPR020615">
    <property type="entry name" value="Thiolase_acyl_enz_int_AS"/>
</dbReference>
<dbReference type="PROSITE" id="PS00098">
    <property type="entry name" value="THIOLASE_1"/>
    <property type="match status" value="1"/>
</dbReference>
<evidence type="ECO:0000313" key="11">
    <source>
        <dbReference type="Proteomes" id="UP000195080"/>
    </source>
</evidence>
<dbReference type="InterPro" id="IPR002202">
    <property type="entry name" value="HMG_CoA_Rdtase"/>
</dbReference>
<dbReference type="Gene3D" id="1.10.8.660">
    <property type="match status" value="1"/>
</dbReference>
<evidence type="ECO:0000256" key="6">
    <source>
        <dbReference type="ARBA" id="ARBA00023315"/>
    </source>
</evidence>
<dbReference type="NCBIfam" id="TIGR01930">
    <property type="entry name" value="AcCoA-C-Actrans"/>
    <property type="match status" value="1"/>
</dbReference>
<evidence type="ECO:0000256" key="7">
    <source>
        <dbReference type="ARBA" id="ARBA00030755"/>
    </source>
</evidence>
<dbReference type="InterPro" id="IPR016039">
    <property type="entry name" value="Thiolase-like"/>
</dbReference>